<reference evidence="1" key="2">
    <citation type="journal article" date="2015" name="Fish Shellfish Immunol.">
        <title>Early steps in the European eel (Anguilla anguilla)-Vibrio vulnificus interaction in the gills: Role of the RtxA13 toxin.</title>
        <authorList>
            <person name="Callol A."/>
            <person name="Pajuelo D."/>
            <person name="Ebbesson L."/>
            <person name="Teles M."/>
            <person name="MacKenzie S."/>
            <person name="Amaro C."/>
        </authorList>
    </citation>
    <scope>NUCLEOTIDE SEQUENCE</scope>
</reference>
<dbReference type="AlphaFoldDB" id="A0A0E9U4H8"/>
<protein>
    <submittedName>
        <fullName evidence="1">Uncharacterized protein</fullName>
    </submittedName>
</protein>
<organism evidence="1">
    <name type="scientific">Anguilla anguilla</name>
    <name type="common">European freshwater eel</name>
    <name type="synonym">Muraena anguilla</name>
    <dbReference type="NCBI Taxonomy" id="7936"/>
    <lineage>
        <taxon>Eukaryota</taxon>
        <taxon>Metazoa</taxon>
        <taxon>Chordata</taxon>
        <taxon>Craniata</taxon>
        <taxon>Vertebrata</taxon>
        <taxon>Euteleostomi</taxon>
        <taxon>Actinopterygii</taxon>
        <taxon>Neopterygii</taxon>
        <taxon>Teleostei</taxon>
        <taxon>Anguilliformes</taxon>
        <taxon>Anguillidae</taxon>
        <taxon>Anguilla</taxon>
    </lineage>
</organism>
<name>A0A0E9U4H8_ANGAN</name>
<evidence type="ECO:0000313" key="1">
    <source>
        <dbReference type="EMBL" id="JAH59848.1"/>
    </source>
</evidence>
<proteinExistence type="predicted"/>
<dbReference type="EMBL" id="GBXM01048729">
    <property type="protein sequence ID" value="JAH59848.1"/>
    <property type="molecule type" value="Transcribed_RNA"/>
</dbReference>
<accession>A0A0E9U4H8</accession>
<sequence length="43" mass="5031">MDWPNECSGLHSVFLHNTSLLYKASVQWPAYVTCIRKCYFCFA</sequence>
<reference evidence="1" key="1">
    <citation type="submission" date="2014-11" db="EMBL/GenBank/DDBJ databases">
        <authorList>
            <person name="Amaro Gonzalez C."/>
        </authorList>
    </citation>
    <scope>NUCLEOTIDE SEQUENCE</scope>
</reference>